<keyword evidence="3" id="KW-1185">Reference proteome</keyword>
<protein>
    <submittedName>
        <fullName evidence="2">Ribonuclease E</fullName>
        <ecNumber evidence="2">3.1.4.-</ecNumber>
    </submittedName>
</protein>
<evidence type="ECO:0000259" key="1">
    <source>
        <dbReference type="Pfam" id="PF12111"/>
    </source>
</evidence>
<dbReference type="Pfam" id="PF12111">
    <property type="entry name" value="PNPase_C"/>
    <property type="match status" value="1"/>
</dbReference>
<name>A0A377HUU3_9PAST</name>
<dbReference type="Proteomes" id="UP000254329">
    <property type="component" value="Unassembled WGS sequence"/>
</dbReference>
<sequence>MVKPVTEFVREYEFNGRLGTISAVVHTKAEMTLAKSSDEPTQPFPIVEWQDSRYYFYGKGAAGHHCAISHVYSEPTRAQAE</sequence>
<dbReference type="GO" id="GO:0016787">
    <property type="term" value="F:hydrolase activity"/>
    <property type="evidence" value="ECO:0007669"/>
    <property type="project" value="UniProtKB-KW"/>
</dbReference>
<gene>
    <name evidence="2" type="primary">rne_2</name>
    <name evidence="2" type="ORF">NCTC1659_01348</name>
</gene>
<dbReference type="EC" id="3.1.4.-" evidence="2"/>
<reference evidence="2 3" key="1">
    <citation type="submission" date="2018-06" db="EMBL/GenBank/DDBJ databases">
        <authorList>
            <consortium name="Pathogen Informatics"/>
            <person name="Doyle S."/>
        </authorList>
    </citation>
    <scope>NUCLEOTIDE SEQUENCE [LARGE SCALE GENOMIC DNA]</scope>
    <source>
        <strain evidence="2 3">NCTC1659</strain>
    </source>
</reference>
<dbReference type="EMBL" id="UGHF01000001">
    <property type="protein sequence ID" value="STO60078.1"/>
    <property type="molecule type" value="Genomic_DNA"/>
</dbReference>
<accession>A0A377HUU3</accession>
<evidence type="ECO:0000313" key="2">
    <source>
        <dbReference type="EMBL" id="STO60078.1"/>
    </source>
</evidence>
<evidence type="ECO:0000313" key="3">
    <source>
        <dbReference type="Proteomes" id="UP000254329"/>
    </source>
</evidence>
<proteinExistence type="predicted"/>
<feature type="domain" description="Polyribonucleotide phosphorylase C-terminal" evidence="1">
    <location>
        <begin position="43"/>
        <end position="79"/>
    </location>
</feature>
<keyword evidence="2" id="KW-0378">Hydrolase</keyword>
<organism evidence="2 3">
    <name type="scientific">Canicola haemoglobinophilus</name>
    <dbReference type="NCBI Taxonomy" id="733"/>
    <lineage>
        <taxon>Bacteria</taxon>
        <taxon>Pseudomonadati</taxon>
        <taxon>Pseudomonadota</taxon>
        <taxon>Gammaproteobacteria</taxon>
        <taxon>Pasteurellales</taxon>
        <taxon>Pasteurellaceae</taxon>
        <taxon>Canicola</taxon>
    </lineage>
</organism>
<dbReference type="AlphaFoldDB" id="A0A377HUU3"/>
<dbReference type="InterPro" id="IPR021968">
    <property type="entry name" value="PNPase_C"/>
</dbReference>